<sequence length="64" mass="7540">GRPLSKSPDTLLNSLRMFEFGHLWLLLWKSWKTTIRSKGWSITQVCFTLLFWGLAFLLARVRNT</sequence>
<keyword evidence="3" id="KW-1185">Reference proteome</keyword>
<keyword evidence="1" id="KW-1133">Transmembrane helix</keyword>
<keyword evidence="1" id="KW-0812">Transmembrane</keyword>
<comment type="caution">
    <text evidence="2">The sequence shown here is derived from an EMBL/GenBank/DDBJ whole genome shotgun (WGS) entry which is preliminary data.</text>
</comment>
<keyword evidence="1" id="KW-0472">Membrane</keyword>
<evidence type="ECO:0000256" key="1">
    <source>
        <dbReference type="SAM" id="Phobius"/>
    </source>
</evidence>
<feature type="non-terminal residue" evidence="2">
    <location>
        <position position="1"/>
    </location>
</feature>
<gene>
    <name evidence="2" type="ORF">PFISCL1PPCAC_3102</name>
</gene>
<evidence type="ECO:0000313" key="2">
    <source>
        <dbReference type="EMBL" id="GMT11805.1"/>
    </source>
</evidence>
<organism evidence="2 3">
    <name type="scientific">Pristionchus fissidentatus</name>
    <dbReference type="NCBI Taxonomy" id="1538716"/>
    <lineage>
        <taxon>Eukaryota</taxon>
        <taxon>Metazoa</taxon>
        <taxon>Ecdysozoa</taxon>
        <taxon>Nematoda</taxon>
        <taxon>Chromadorea</taxon>
        <taxon>Rhabditida</taxon>
        <taxon>Rhabditina</taxon>
        <taxon>Diplogasteromorpha</taxon>
        <taxon>Diplogasteroidea</taxon>
        <taxon>Neodiplogasteridae</taxon>
        <taxon>Pristionchus</taxon>
    </lineage>
</organism>
<feature type="non-terminal residue" evidence="2">
    <location>
        <position position="64"/>
    </location>
</feature>
<dbReference type="EMBL" id="BTSY01000001">
    <property type="protein sequence ID" value="GMT11805.1"/>
    <property type="molecule type" value="Genomic_DNA"/>
</dbReference>
<feature type="transmembrane region" description="Helical" evidence="1">
    <location>
        <begin position="40"/>
        <end position="59"/>
    </location>
</feature>
<evidence type="ECO:0000313" key="3">
    <source>
        <dbReference type="Proteomes" id="UP001432322"/>
    </source>
</evidence>
<dbReference type="AlphaFoldDB" id="A0AAV5V1W1"/>
<dbReference type="Proteomes" id="UP001432322">
    <property type="component" value="Unassembled WGS sequence"/>
</dbReference>
<protein>
    <submittedName>
        <fullName evidence="2">Uncharacterized protein</fullName>
    </submittedName>
</protein>
<name>A0AAV5V1W1_9BILA</name>
<reference evidence="2" key="1">
    <citation type="submission" date="2023-10" db="EMBL/GenBank/DDBJ databases">
        <title>Genome assembly of Pristionchus species.</title>
        <authorList>
            <person name="Yoshida K."/>
            <person name="Sommer R.J."/>
        </authorList>
    </citation>
    <scope>NUCLEOTIDE SEQUENCE</scope>
    <source>
        <strain evidence="2">RS5133</strain>
    </source>
</reference>
<proteinExistence type="predicted"/>
<accession>A0AAV5V1W1</accession>